<evidence type="ECO:0000313" key="11">
    <source>
        <dbReference type="EMBL" id="KAI9562448.1"/>
    </source>
</evidence>
<evidence type="ECO:0000256" key="7">
    <source>
        <dbReference type="ARBA" id="ARBA00023136"/>
    </source>
</evidence>
<dbReference type="PROSITE" id="PS50011">
    <property type="entry name" value="PROTEIN_KINASE_DOM"/>
    <property type="match status" value="1"/>
</dbReference>
<sequence length="214" mass="24547">MIFHMTIQVCGDEKLFNKDLISAFLRTRPPDSQMVESILALLQHYDWNSISVVVENTTKWQATALSLERRTGQKKAWSCDIYIFQEIIFDKTPALDCETIGEIRQMRRLQHDNINPFICATTEPARICIITEFQSRKSLMDALSTTKNDLNCKLIASLALELAKGMLYIHSSDLRCHGNLKSANCLLDSNWTLKIWDFGLHKLRNAVKNPSKNE</sequence>
<dbReference type="Pfam" id="PF07714">
    <property type="entry name" value="PK_Tyr_Ser-Thr"/>
    <property type="match status" value="1"/>
</dbReference>
<dbReference type="InterPro" id="IPR001245">
    <property type="entry name" value="Ser-Thr/Tyr_kinase_cat_dom"/>
</dbReference>
<keyword evidence="5" id="KW-0547">Nucleotide-binding</keyword>
<evidence type="ECO:0000259" key="10">
    <source>
        <dbReference type="PROSITE" id="PS50011"/>
    </source>
</evidence>
<proteinExistence type="predicted"/>
<dbReference type="GO" id="GO:0004672">
    <property type="term" value="F:protein kinase activity"/>
    <property type="evidence" value="ECO:0007669"/>
    <property type="project" value="InterPro"/>
</dbReference>
<gene>
    <name evidence="11" type="ORF">GHT06_009881</name>
</gene>
<keyword evidence="8" id="KW-0456">Lyase</keyword>
<dbReference type="Gene3D" id="1.10.510.10">
    <property type="entry name" value="Transferase(Phosphotransferase) domain 1"/>
    <property type="match status" value="1"/>
</dbReference>
<evidence type="ECO:0000256" key="9">
    <source>
        <dbReference type="ARBA" id="ARBA00023293"/>
    </source>
</evidence>
<dbReference type="GO" id="GO:0005886">
    <property type="term" value="C:plasma membrane"/>
    <property type="evidence" value="ECO:0007669"/>
    <property type="project" value="TreeGrafter"/>
</dbReference>
<evidence type="ECO:0000256" key="6">
    <source>
        <dbReference type="ARBA" id="ARBA00022989"/>
    </source>
</evidence>
<evidence type="ECO:0000256" key="2">
    <source>
        <dbReference type="ARBA" id="ARBA00004370"/>
    </source>
</evidence>
<keyword evidence="7" id="KW-0472">Membrane</keyword>
<evidence type="ECO:0000256" key="8">
    <source>
        <dbReference type="ARBA" id="ARBA00023239"/>
    </source>
</evidence>
<dbReference type="InterPro" id="IPR028082">
    <property type="entry name" value="Peripla_BP_I"/>
</dbReference>
<keyword evidence="12" id="KW-1185">Reference proteome</keyword>
<comment type="caution">
    <text evidence="11">The sequence shown here is derived from an EMBL/GenBank/DDBJ whole genome shotgun (WGS) entry which is preliminary data.</text>
</comment>
<dbReference type="AlphaFoldDB" id="A0AAD5LHK0"/>
<name>A0AAD5LHK0_9CRUS</name>
<reference evidence="11 12" key="1">
    <citation type="submission" date="2022-05" db="EMBL/GenBank/DDBJ databases">
        <title>A multi-omics perspective on studying reproductive biology in Daphnia sinensis.</title>
        <authorList>
            <person name="Jia J."/>
        </authorList>
    </citation>
    <scope>NUCLEOTIDE SEQUENCE [LARGE SCALE GENOMIC DNA]</scope>
    <source>
        <strain evidence="11 12">WSL</strain>
    </source>
</reference>
<dbReference type="SUPFAM" id="SSF56112">
    <property type="entry name" value="Protein kinase-like (PK-like)"/>
    <property type="match status" value="1"/>
</dbReference>
<dbReference type="GO" id="GO:0005524">
    <property type="term" value="F:ATP binding"/>
    <property type="evidence" value="ECO:0007669"/>
    <property type="project" value="InterPro"/>
</dbReference>
<dbReference type="PANTHER" id="PTHR11920:SF474">
    <property type="entry name" value="RECEPTOR-TYPE GUANYLATE CYCLASE GYC76C"/>
    <property type="match status" value="1"/>
</dbReference>
<accession>A0AAD5LHK0</accession>
<dbReference type="InterPro" id="IPR001828">
    <property type="entry name" value="ANF_lig-bd_rcpt"/>
</dbReference>
<dbReference type="InterPro" id="IPR050401">
    <property type="entry name" value="Cyclic_nucleotide_synthase"/>
</dbReference>
<keyword evidence="4" id="KW-0812">Transmembrane</keyword>
<organism evidence="11 12">
    <name type="scientific">Daphnia sinensis</name>
    <dbReference type="NCBI Taxonomy" id="1820382"/>
    <lineage>
        <taxon>Eukaryota</taxon>
        <taxon>Metazoa</taxon>
        <taxon>Ecdysozoa</taxon>
        <taxon>Arthropoda</taxon>
        <taxon>Crustacea</taxon>
        <taxon>Branchiopoda</taxon>
        <taxon>Diplostraca</taxon>
        <taxon>Cladocera</taxon>
        <taxon>Anomopoda</taxon>
        <taxon>Daphniidae</taxon>
        <taxon>Daphnia</taxon>
        <taxon>Daphnia similis group</taxon>
    </lineage>
</organism>
<dbReference type="PANTHER" id="PTHR11920">
    <property type="entry name" value="GUANYLYL CYCLASE"/>
    <property type="match status" value="1"/>
</dbReference>
<dbReference type="Proteomes" id="UP000820818">
    <property type="component" value="Linkage Group LG2"/>
</dbReference>
<dbReference type="GO" id="GO:0004016">
    <property type="term" value="F:adenylate cyclase activity"/>
    <property type="evidence" value="ECO:0007669"/>
    <property type="project" value="TreeGrafter"/>
</dbReference>
<keyword evidence="9" id="KW-0141">cGMP biosynthesis</keyword>
<dbReference type="GO" id="GO:0007168">
    <property type="term" value="P:receptor guanylyl cyclase signaling pathway"/>
    <property type="evidence" value="ECO:0007669"/>
    <property type="project" value="TreeGrafter"/>
</dbReference>
<dbReference type="EMBL" id="WJBH02000002">
    <property type="protein sequence ID" value="KAI9562448.1"/>
    <property type="molecule type" value="Genomic_DNA"/>
</dbReference>
<comment type="catalytic activity">
    <reaction evidence="1">
        <text>GTP = 3',5'-cyclic GMP + diphosphate</text>
        <dbReference type="Rhea" id="RHEA:13665"/>
        <dbReference type="ChEBI" id="CHEBI:33019"/>
        <dbReference type="ChEBI" id="CHEBI:37565"/>
        <dbReference type="ChEBI" id="CHEBI:57746"/>
        <dbReference type="EC" id="4.6.1.2"/>
    </reaction>
</comment>
<dbReference type="GO" id="GO:0004383">
    <property type="term" value="F:guanylate cyclase activity"/>
    <property type="evidence" value="ECO:0007669"/>
    <property type="project" value="UniProtKB-EC"/>
</dbReference>
<dbReference type="GO" id="GO:0001653">
    <property type="term" value="F:peptide receptor activity"/>
    <property type="evidence" value="ECO:0007669"/>
    <property type="project" value="TreeGrafter"/>
</dbReference>
<dbReference type="Pfam" id="PF01094">
    <property type="entry name" value="ANF_receptor"/>
    <property type="match status" value="1"/>
</dbReference>
<evidence type="ECO:0000256" key="3">
    <source>
        <dbReference type="ARBA" id="ARBA00012202"/>
    </source>
</evidence>
<dbReference type="InterPro" id="IPR011009">
    <property type="entry name" value="Kinase-like_dom_sf"/>
</dbReference>
<dbReference type="SUPFAM" id="SSF53822">
    <property type="entry name" value="Periplasmic binding protein-like I"/>
    <property type="match status" value="1"/>
</dbReference>
<dbReference type="InterPro" id="IPR000719">
    <property type="entry name" value="Prot_kinase_dom"/>
</dbReference>
<dbReference type="EC" id="4.6.1.2" evidence="3"/>
<evidence type="ECO:0000256" key="5">
    <source>
        <dbReference type="ARBA" id="ARBA00022741"/>
    </source>
</evidence>
<evidence type="ECO:0000313" key="12">
    <source>
        <dbReference type="Proteomes" id="UP000820818"/>
    </source>
</evidence>
<evidence type="ECO:0000256" key="1">
    <source>
        <dbReference type="ARBA" id="ARBA00001436"/>
    </source>
</evidence>
<evidence type="ECO:0000256" key="4">
    <source>
        <dbReference type="ARBA" id="ARBA00022692"/>
    </source>
</evidence>
<feature type="domain" description="Protein kinase" evidence="10">
    <location>
        <begin position="39"/>
        <end position="214"/>
    </location>
</feature>
<keyword evidence="6" id="KW-1133">Transmembrane helix</keyword>
<protein>
    <recommendedName>
        <fullName evidence="3">guanylate cyclase</fullName>
        <ecNumber evidence="3">4.6.1.2</ecNumber>
    </recommendedName>
</protein>
<comment type="subcellular location">
    <subcellularLocation>
        <location evidence="2">Membrane</location>
    </subcellularLocation>
</comment>